<accession>A0A2P2GDZ6</accession>
<dbReference type="Proteomes" id="UP000265325">
    <property type="component" value="Unassembled WGS sequence"/>
</dbReference>
<keyword evidence="2" id="KW-0449">Lipoprotein</keyword>
<evidence type="ECO:0000313" key="3">
    <source>
        <dbReference type="Proteomes" id="UP000265325"/>
    </source>
</evidence>
<gene>
    <name evidence="2" type="ORF">VO63_32695</name>
</gene>
<sequence>MNRTALALAAAGTFAALAFTGAVAAPAVSDWWDGRHDEYASYATGSAAKADRASVPRWLPDAAASVEYGMKTTGGDRALKAGLPSAELPAGCTPLPSDASRPAPVLTPDWFPEDAKEKATARCGLYYAYTDGHTLYAWQDNQDWIKDNKAGSPH</sequence>
<dbReference type="EMBL" id="LAQS01000080">
    <property type="protein sequence ID" value="KKZ69754.1"/>
    <property type="molecule type" value="Genomic_DNA"/>
</dbReference>
<dbReference type="AlphaFoldDB" id="A0A2P2GDZ6"/>
<keyword evidence="3" id="KW-1185">Reference proteome</keyword>
<keyword evidence="1" id="KW-0732">Signal</keyword>
<dbReference type="OrthoDB" id="5120158at2"/>
<feature type="signal peptide" evidence="1">
    <location>
        <begin position="1"/>
        <end position="24"/>
    </location>
</feature>
<feature type="chain" id="PRO_5039537302" evidence="1">
    <location>
        <begin position="25"/>
        <end position="154"/>
    </location>
</feature>
<organism evidence="2 3">
    <name type="scientific">Streptomyces showdoensis</name>
    <dbReference type="NCBI Taxonomy" id="68268"/>
    <lineage>
        <taxon>Bacteria</taxon>
        <taxon>Bacillati</taxon>
        <taxon>Actinomycetota</taxon>
        <taxon>Actinomycetes</taxon>
        <taxon>Kitasatosporales</taxon>
        <taxon>Streptomycetaceae</taxon>
        <taxon>Streptomyces</taxon>
    </lineage>
</organism>
<dbReference type="RefSeq" id="WP_046911734.1">
    <property type="nucleotide sequence ID" value="NZ_BAAAXG010000012.1"/>
</dbReference>
<evidence type="ECO:0000313" key="2">
    <source>
        <dbReference type="EMBL" id="KKZ69754.1"/>
    </source>
</evidence>
<proteinExistence type="predicted"/>
<protein>
    <submittedName>
        <fullName evidence="2">Lipoprotein</fullName>
    </submittedName>
</protein>
<comment type="caution">
    <text evidence="2">The sequence shown here is derived from an EMBL/GenBank/DDBJ whole genome shotgun (WGS) entry which is preliminary data.</text>
</comment>
<name>A0A2P2GDZ6_STREW</name>
<reference evidence="2 3" key="1">
    <citation type="submission" date="2015-05" db="EMBL/GenBank/DDBJ databases">
        <title>Draft Genome assembly of Streptomyces showdoensis.</title>
        <authorList>
            <person name="Thapa K.K."/>
            <person name="Metsa-Ketela M."/>
        </authorList>
    </citation>
    <scope>NUCLEOTIDE SEQUENCE [LARGE SCALE GENOMIC DNA]</scope>
    <source>
        <strain evidence="2 3">ATCC 15227</strain>
    </source>
</reference>
<evidence type="ECO:0000256" key="1">
    <source>
        <dbReference type="SAM" id="SignalP"/>
    </source>
</evidence>